<dbReference type="PANTHER" id="PTHR10519:SF20">
    <property type="entry name" value="G-PROTEIN COUPLED RECEPTOR 156-RELATED"/>
    <property type="match status" value="1"/>
</dbReference>
<evidence type="ECO:0000256" key="5">
    <source>
        <dbReference type="ARBA" id="ARBA00023136"/>
    </source>
</evidence>
<dbReference type="PROSITE" id="PS50259">
    <property type="entry name" value="G_PROTEIN_RECEP_F3_4"/>
    <property type="match status" value="1"/>
</dbReference>
<evidence type="ECO:0000256" key="6">
    <source>
        <dbReference type="ARBA" id="ARBA00023170"/>
    </source>
</evidence>
<evidence type="ECO:0000256" key="9">
    <source>
        <dbReference type="SAM" id="MobiDB-lite"/>
    </source>
</evidence>
<feature type="transmembrane region" description="Helical" evidence="10">
    <location>
        <begin position="27"/>
        <end position="46"/>
    </location>
</feature>
<dbReference type="InterPro" id="IPR002455">
    <property type="entry name" value="GPCR3_GABA-B"/>
</dbReference>
<feature type="region of interest" description="Disordered" evidence="9">
    <location>
        <begin position="284"/>
        <end position="310"/>
    </location>
</feature>
<keyword evidence="3 10" id="KW-1133">Transmembrane helix</keyword>
<evidence type="ECO:0000313" key="12">
    <source>
        <dbReference type="EMBL" id="CAE2207193.1"/>
    </source>
</evidence>
<comment type="subcellular location">
    <subcellularLocation>
        <location evidence="1">Membrane</location>
        <topology evidence="1">Multi-pass membrane protein</topology>
    </subcellularLocation>
</comment>
<dbReference type="GO" id="GO:0004965">
    <property type="term" value="F:G protein-coupled GABA receptor activity"/>
    <property type="evidence" value="ECO:0007669"/>
    <property type="project" value="InterPro"/>
</dbReference>
<accession>A0A7S4HRH1</accession>
<keyword evidence="7" id="KW-0325">Glycoprotein</keyword>
<feature type="transmembrane region" description="Helical" evidence="10">
    <location>
        <begin position="183"/>
        <end position="206"/>
    </location>
</feature>
<dbReference type="PRINTS" id="PR01176">
    <property type="entry name" value="GABABRECEPTR"/>
</dbReference>
<evidence type="ECO:0000256" key="8">
    <source>
        <dbReference type="ARBA" id="ARBA00023224"/>
    </source>
</evidence>
<dbReference type="PANTHER" id="PTHR10519">
    <property type="entry name" value="GABA-B RECEPTOR"/>
    <property type="match status" value="1"/>
</dbReference>
<dbReference type="InterPro" id="IPR000337">
    <property type="entry name" value="GPCR_3"/>
</dbReference>
<feature type="transmembrane region" description="Helical" evidence="10">
    <location>
        <begin position="156"/>
        <end position="177"/>
    </location>
</feature>
<reference evidence="12" key="1">
    <citation type="submission" date="2021-01" db="EMBL/GenBank/DDBJ databases">
        <authorList>
            <person name="Corre E."/>
            <person name="Pelletier E."/>
            <person name="Niang G."/>
            <person name="Scheremetjew M."/>
            <person name="Finn R."/>
            <person name="Kale V."/>
            <person name="Holt S."/>
            <person name="Cochrane G."/>
            <person name="Meng A."/>
            <person name="Brown T."/>
            <person name="Cohen L."/>
        </authorList>
    </citation>
    <scope>NUCLEOTIDE SEQUENCE</scope>
    <source>
        <strain evidence="12">UIO037</strain>
    </source>
</reference>
<keyword evidence="8" id="KW-0807">Transducer</keyword>
<evidence type="ECO:0000259" key="11">
    <source>
        <dbReference type="PROSITE" id="PS50259"/>
    </source>
</evidence>
<evidence type="ECO:0000256" key="3">
    <source>
        <dbReference type="ARBA" id="ARBA00022989"/>
    </source>
</evidence>
<evidence type="ECO:0000256" key="2">
    <source>
        <dbReference type="ARBA" id="ARBA00022692"/>
    </source>
</evidence>
<dbReference type="Pfam" id="PF00003">
    <property type="entry name" value="7tm_3"/>
    <property type="match status" value="1"/>
</dbReference>
<feature type="domain" description="G-protein coupled receptors family 3 profile" evidence="11">
    <location>
        <begin position="21"/>
        <end position="211"/>
    </location>
</feature>
<dbReference type="PRINTS" id="PR00248">
    <property type="entry name" value="GPCRMGR"/>
</dbReference>
<keyword evidence="5 10" id="KW-0472">Membrane</keyword>
<keyword evidence="4" id="KW-0297">G-protein coupled receptor</keyword>
<proteinExistence type="predicted"/>
<sequence>MTASVADANATHGGVYPSLDAACNMQVWMYCIGFLISFGSLFAKLYRVKRLLINPEIKDVQISALSMLRKVFGLVVFECCILTAWMVESPLYYEVKVDQLDSYGRVIERHGTCNTQHAGLCFLFSIVGLNILLLLYGNLLVYQSRNLPTMYNEGKYIAFCVANNLQTTLFGLLLSLFIYDTPIAFFIIKWISLLVCDAGALLLIFVPKIILQRRMQMEANGSAVASSKGSTMGRGSIDSFGAMRVGPIENNPPPGVDANEELEHENGELRERVYQLQEESRELRQKLADAGQASSRPTSREGDRKTISWARSMSRKSIELMMPSVASCASPGRAPSAARIA</sequence>
<dbReference type="GO" id="GO:0038039">
    <property type="term" value="C:G protein-coupled receptor heterodimeric complex"/>
    <property type="evidence" value="ECO:0007669"/>
    <property type="project" value="TreeGrafter"/>
</dbReference>
<keyword evidence="2 10" id="KW-0812">Transmembrane</keyword>
<protein>
    <recommendedName>
        <fullName evidence="11">G-protein coupled receptors family 3 profile domain-containing protein</fullName>
    </recommendedName>
</protein>
<dbReference type="InterPro" id="IPR017978">
    <property type="entry name" value="GPCR_3_C"/>
</dbReference>
<gene>
    <name evidence="12" type="ORF">CPOL0286_LOCUS5658</name>
</gene>
<organism evidence="12">
    <name type="scientific">Prymnesium polylepis</name>
    <dbReference type="NCBI Taxonomy" id="72548"/>
    <lineage>
        <taxon>Eukaryota</taxon>
        <taxon>Haptista</taxon>
        <taxon>Haptophyta</taxon>
        <taxon>Prymnesiophyceae</taxon>
        <taxon>Prymnesiales</taxon>
        <taxon>Prymnesiaceae</taxon>
        <taxon>Prymnesium</taxon>
    </lineage>
</organism>
<dbReference type="AlphaFoldDB" id="A0A7S4HRH1"/>
<evidence type="ECO:0000256" key="4">
    <source>
        <dbReference type="ARBA" id="ARBA00023040"/>
    </source>
</evidence>
<dbReference type="EMBL" id="HBKO01012703">
    <property type="protein sequence ID" value="CAE2207193.1"/>
    <property type="molecule type" value="Transcribed_RNA"/>
</dbReference>
<keyword evidence="6" id="KW-0675">Receptor</keyword>
<name>A0A7S4HRH1_9EUKA</name>
<evidence type="ECO:0000256" key="1">
    <source>
        <dbReference type="ARBA" id="ARBA00004141"/>
    </source>
</evidence>
<feature type="transmembrane region" description="Helical" evidence="10">
    <location>
        <begin position="117"/>
        <end position="136"/>
    </location>
</feature>
<evidence type="ECO:0000256" key="7">
    <source>
        <dbReference type="ARBA" id="ARBA00023180"/>
    </source>
</evidence>
<evidence type="ECO:0000256" key="10">
    <source>
        <dbReference type="SAM" id="Phobius"/>
    </source>
</evidence>
<dbReference type="GO" id="GO:0007214">
    <property type="term" value="P:gamma-aminobutyric acid signaling pathway"/>
    <property type="evidence" value="ECO:0007669"/>
    <property type="project" value="TreeGrafter"/>
</dbReference>